<evidence type="ECO:0000313" key="3">
    <source>
        <dbReference type="Proteomes" id="UP000005286"/>
    </source>
</evidence>
<sequence>MIGSPAQVWILKDEFISKMLENGMPVDYVNTLKSFINTAMLIVLIVTPFVFGLLSCGILKSFLYKNFEARN</sequence>
<keyword evidence="1" id="KW-0812">Transmembrane</keyword>
<name>F0GXG4_9FIRM</name>
<protein>
    <submittedName>
        <fullName evidence="2">Uncharacterized protein</fullName>
    </submittedName>
</protein>
<dbReference type="PATRIC" id="fig|879305.3.peg.1494"/>
<gene>
    <name evidence="2" type="ORF">HMPREF9290_0508</name>
</gene>
<dbReference type="InterPro" id="IPR011733">
    <property type="entry name" value="CHP02185_IM"/>
</dbReference>
<proteinExistence type="predicted"/>
<dbReference type="EMBL" id="AEXM01000031">
    <property type="protein sequence ID" value="EGC81492.1"/>
    <property type="molecule type" value="Genomic_DNA"/>
</dbReference>
<keyword evidence="1" id="KW-0472">Membrane</keyword>
<comment type="caution">
    <text evidence="2">The sequence shown here is derived from an EMBL/GenBank/DDBJ whole genome shotgun (WGS) entry which is preliminary data.</text>
</comment>
<dbReference type="Pfam" id="PF09605">
    <property type="entry name" value="Trep_Strep"/>
    <property type="match status" value="1"/>
</dbReference>
<keyword evidence="3" id="KW-1185">Reference proteome</keyword>
<evidence type="ECO:0000313" key="2">
    <source>
        <dbReference type="EMBL" id="EGC81492.1"/>
    </source>
</evidence>
<dbReference type="STRING" id="879305.HMPREF9290_0508"/>
<keyword evidence="1" id="KW-1133">Transmembrane helix</keyword>
<dbReference type="eggNOG" id="ENOG50321KG">
    <property type="taxonomic scope" value="Bacteria"/>
</dbReference>
<dbReference type="AlphaFoldDB" id="F0GXG4"/>
<reference evidence="2 3" key="1">
    <citation type="submission" date="2011-01" db="EMBL/GenBank/DDBJ databases">
        <authorList>
            <person name="Durkin A.S."/>
            <person name="Madupu R."/>
            <person name="Torralba M."/>
            <person name="Gillis M."/>
            <person name="Methe B."/>
            <person name="Sutton G."/>
            <person name="Nelson K.E."/>
        </authorList>
    </citation>
    <scope>NUCLEOTIDE SEQUENCE [LARGE SCALE GENOMIC DNA]</scope>
    <source>
        <strain evidence="2 3">ACS-065-V-Col13</strain>
    </source>
</reference>
<accession>F0GXG4</accession>
<dbReference type="Proteomes" id="UP000005286">
    <property type="component" value="Unassembled WGS sequence"/>
</dbReference>
<feature type="transmembrane region" description="Helical" evidence="1">
    <location>
        <begin position="39"/>
        <end position="63"/>
    </location>
</feature>
<evidence type="ECO:0000256" key="1">
    <source>
        <dbReference type="SAM" id="Phobius"/>
    </source>
</evidence>
<organism evidence="2 3">
    <name type="scientific">Anaerococcus prevotii ACS-065-V-Col13</name>
    <dbReference type="NCBI Taxonomy" id="879305"/>
    <lineage>
        <taxon>Bacteria</taxon>
        <taxon>Bacillati</taxon>
        <taxon>Bacillota</taxon>
        <taxon>Tissierellia</taxon>
        <taxon>Tissierellales</taxon>
        <taxon>Peptoniphilaceae</taxon>
        <taxon>Anaerococcus</taxon>
    </lineage>
</organism>